<dbReference type="Proteomes" id="UP001187531">
    <property type="component" value="Unassembled WGS sequence"/>
</dbReference>
<proteinExistence type="predicted"/>
<dbReference type="EMBL" id="JAVRJZ010000013">
    <property type="protein sequence ID" value="KAK2714659.1"/>
    <property type="molecule type" value="Genomic_DNA"/>
</dbReference>
<evidence type="ECO:0000313" key="2">
    <source>
        <dbReference type="Proteomes" id="UP001187531"/>
    </source>
</evidence>
<sequence length="170" mass="19160">MREHDYDLLGDVNGQEIKLVFKNLKGGTAVGVDGIPIKLFKNFLTIFMPIIVLLCNNVLSSGQWPKFWKTSLFIPLFKRKNPKAHENYCLIALVLALSKRLEKILDTRLFNWLNKNNIIHEEQGGSRTGCGTTDGLFISKALIGKHGKGKTCLYVGFLELHNDSDSVNRD</sequence>
<protein>
    <submittedName>
        <fullName evidence="1">Uncharacterized protein</fullName>
    </submittedName>
</protein>
<accession>A0AA88L6G2</accession>
<dbReference type="AlphaFoldDB" id="A0AA88L6G2"/>
<reference evidence="1" key="1">
    <citation type="submission" date="2023-07" db="EMBL/GenBank/DDBJ databases">
        <title>Chromosome-level genome assembly of Artemia franciscana.</title>
        <authorList>
            <person name="Jo E."/>
        </authorList>
    </citation>
    <scope>NUCLEOTIDE SEQUENCE</scope>
    <source>
        <tissue evidence="1">Whole body</tissue>
    </source>
</reference>
<comment type="caution">
    <text evidence="1">The sequence shown here is derived from an EMBL/GenBank/DDBJ whole genome shotgun (WGS) entry which is preliminary data.</text>
</comment>
<dbReference type="PANTHER" id="PTHR19446">
    <property type="entry name" value="REVERSE TRANSCRIPTASES"/>
    <property type="match status" value="1"/>
</dbReference>
<organism evidence="1 2">
    <name type="scientific">Artemia franciscana</name>
    <name type="common">Brine shrimp</name>
    <name type="synonym">Artemia sanfranciscana</name>
    <dbReference type="NCBI Taxonomy" id="6661"/>
    <lineage>
        <taxon>Eukaryota</taxon>
        <taxon>Metazoa</taxon>
        <taxon>Ecdysozoa</taxon>
        <taxon>Arthropoda</taxon>
        <taxon>Crustacea</taxon>
        <taxon>Branchiopoda</taxon>
        <taxon>Anostraca</taxon>
        <taxon>Artemiidae</taxon>
        <taxon>Artemia</taxon>
    </lineage>
</organism>
<keyword evidence="2" id="KW-1185">Reference proteome</keyword>
<gene>
    <name evidence="1" type="ORF">QYM36_009026</name>
</gene>
<name>A0AA88L6G2_ARTSF</name>
<evidence type="ECO:0000313" key="1">
    <source>
        <dbReference type="EMBL" id="KAK2714659.1"/>
    </source>
</evidence>